<dbReference type="SUPFAM" id="SSF53822">
    <property type="entry name" value="Periplasmic binding protein-like I"/>
    <property type="match status" value="1"/>
</dbReference>
<evidence type="ECO:0000313" key="6">
    <source>
        <dbReference type="Proteomes" id="UP000683246"/>
    </source>
</evidence>
<evidence type="ECO:0000256" key="2">
    <source>
        <dbReference type="ARBA" id="ARBA00023125"/>
    </source>
</evidence>
<dbReference type="Gene3D" id="1.10.260.40">
    <property type="entry name" value="lambda repressor-like DNA-binding domains"/>
    <property type="match status" value="1"/>
</dbReference>
<evidence type="ECO:0000313" key="5">
    <source>
        <dbReference type="EMBL" id="QUI23744.1"/>
    </source>
</evidence>
<protein>
    <submittedName>
        <fullName evidence="5">LacI family DNA-binding transcriptional regulator</fullName>
    </submittedName>
</protein>
<evidence type="ECO:0000256" key="1">
    <source>
        <dbReference type="ARBA" id="ARBA00023015"/>
    </source>
</evidence>
<keyword evidence="2 5" id="KW-0238">DNA-binding</keyword>
<dbReference type="EMBL" id="CP058649">
    <property type="protein sequence ID" value="QUI23744.1"/>
    <property type="molecule type" value="Genomic_DNA"/>
</dbReference>
<dbReference type="InterPro" id="IPR046335">
    <property type="entry name" value="LacI/GalR-like_sensor"/>
</dbReference>
<feature type="domain" description="HTH lacI-type" evidence="4">
    <location>
        <begin position="16"/>
        <end position="70"/>
    </location>
</feature>
<sequence length="357" mass="40119">MINLRKCENMIPTKKVTIYDVAETTGLSIATISRVLNNKGGYSEKTKTRVLDACNKLGFVPNNTAINLASKKTKTIGLSLTTNDYYDNIEDTYTLRFLKGAISSAARYGYDILIESHIASDDSQKQLKLPQKYDGAVFPHLSNSNIQYVEFLLKSGFPTVYAGSLLPDDPKHHNIYAGYKEYKRTVLDMLLESGHKNIIVLENYSYSLGNTNVPLLQEVIKAFIYDNNLPYTACQLVLYDITMPNHLTKQLSNILSSPNRPDAIYAPSTASANMVYTIINKMGYHIPKDISVIGTVHSPNDGESFLPPLSTVFIDAYEMGKDAAKLIIHYIEENDEHPIQKIAYEIKQRESIQNRNE</sequence>
<dbReference type="KEGG" id="vpy:HZI73_16235"/>
<dbReference type="Pfam" id="PF13377">
    <property type="entry name" value="Peripla_BP_3"/>
    <property type="match status" value="1"/>
</dbReference>
<dbReference type="Pfam" id="PF00356">
    <property type="entry name" value="LacI"/>
    <property type="match status" value="1"/>
</dbReference>
<dbReference type="SMART" id="SM00354">
    <property type="entry name" value="HTH_LACI"/>
    <property type="match status" value="1"/>
</dbReference>
<dbReference type="CDD" id="cd06267">
    <property type="entry name" value="PBP1_LacI_sugar_binding-like"/>
    <property type="match status" value="1"/>
</dbReference>
<dbReference type="PROSITE" id="PS50932">
    <property type="entry name" value="HTH_LACI_2"/>
    <property type="match status" value="1"/>
</dbReference>
<reference evidence="5" key="1">
    <citation type="submission" date="2020-07" db="EMBL/GenBank/DDBJ databases">
        <title>Vallitalea pronyensis genome.</title>
        <authorList>
            <person name="Postec A."/>
        </authorList>
    </citation>
    <scope>NUCLEOTIDE SEQUENCE</scope>
    <source>
        <strain evidence="5">FatNI3</strain>
    </source>
</reference>
<keyword evidence="1" id="KW-0805">Transcription regulation</keyword>
<gene>
    <name evidence="5" type="ORF">HZI73_16235</name>
</gene>
<dbReference type="CDD" id="cd01392">
    <property type="entry name" value="HTH_LacI"/>
    <property type="match status" value="1"/>
</dbReference>
<organism evidence="5 6">
    <name type="scientific">Vallitalea pronyensis</name>
    <dbReference type="NCBI Taxonomy" id="1348613"/>
    <lineage>
        <taxon>Bacteria</taxon>
        <taxon>Bacillati</taxon>
        <taxon>Bacillota</taxon>
        <taxon>Clostridia</taxon>
        <taxon>Lachnospirales</taxon>
        <taxon>Vallitaleaceae</taxon>
        <taxon>Vallitalea</taxon>
    </lineage>
</organism>
<dbReference type="GO" id="GO:0003700">
    <property type="term" value="F:DNA-binding transcription factor activity"/>
    <property type="evidence" value="ECO:0007669"/>
    <property type="project" value="TreeGrafter"/>
</dbReference>
<name>A0A8J8SHT0_9FIRM</name>
<dbReference type="Gene3D" id="3.40.50.2300">
    <property type="match status" value="2"/>
</dbReference>
<keyword evidence="6" id="KW-1185">Reference proteome</keyword>
<dbReference type="InterPro" id="IPR028082">
    <property type="entry name" value="Peripla_BP_I"/>
</dbReference>
<keyword evidence="3" id="KW-0804">Transcription</keyword>
<dbReference type="GO" id="GO:0000976">
    <property type="term" value="F:transcription cis-regulatory region binding"/>
    <property type="evidence" value="ECO:0007669"/>
    <property type="project" value="TreeGrafter"/>
</dbReference>
<dbReference type="Proteomes" id="UP000683246">
    <property type="component" value="Chromosome"/>
</dbReference>
<dbReference type="InterPro" id="IPR010982">
    <property type="entry name" value="Lambda_DNA-bd_dom_sf"/>
</dbReference>
<evidence type="ECO:0000259" key="4">
    <source>
        <dbReference type="PROSITE" id="PS50932"/>
    </source>
</evidence>
<dbReference type="AlphaFoldDB" id="A0A8J8SHT0"/>
<proteinExistence type="predicted"/>
<accession>A0A8J8SHT0</accession>
<dbReference type="SUPFAM" id="SSF47413">
    <property type="entry name" value="lambda repressor-like DNA-binding domains"/>
    <property type="match status" value="1"/>
</dbReference>
<dbReference type="PANTHER" id="PTHR30146">
    <property type="entry name" value="LACI-RELATED TRANSCRIPTIONAL REPRESSOR"/>
    <property type="match status" value="1"/>
</dbReference>
<dbReference type="PANTHER" id="PTHR30146:SF109">
    <property type="entry name" value="HTH-TYPE TRANSCRIPTIONAL REGULATOR GALS"/>
    <property type="match status" value="1"/>
</dbReference>
<dbReference type="RefSeq" id="WP_212694430.1">
    <property type="nucleotide sequence ID" value="NZ_CP058649.1"/>
</dbReference>
<evidence type="ECO:0000256" key="3">
    <source>
        <dbReference type="ARBA" id="ARBA00023163"/>
    </source>
</evidence>
<dbReference type="InterPro" id="IPR000843">
    <property type="entry name" value="HTH_LacI"/>
</dbReference>